<evidence type="ECO:0000313" key="6">
    <source>
        <dbReference type="Proteomes" id="UP001162156"/>
    </source>
</evidence>
<dbReference type="InterPro" id="IPR006600">
    <property type="entry name" value="HTH_CenpB_DNA-bd_dom"/>
</dbReference>
<evidence type="ECO:0000313" key="5">
    <source>
        <dbReference type="EMBL" id="KAJ8965648.1"/>
    </source>
</evidence>
<accession>A0AAV8ZKJ6</accession>
<dbReference type="AlphaFoldDB" id="A0AAV8ZKJ6"/>
<dbReference type="InterPro" id="IPR050863">
    <property type="entry name" value="CenT-Element_Derived"/>
</dbReference>
<dbReference type="InterPro" id="IPR036397">
    <property type="entry name" value="RNaseH_sf"/>
</dbReference>
<evidence type="ECO:0000256" key="3">
    <source>
        <dbReference type="ARBA" id="ARBA00023242"/>
    </source>
</evidence>
<keyword evidence="6" id="KW-1185">Reference proteome</keyword>
<comment type="caution">
    <text evidence="5">The sequence shown here is derived from an EMBL/GenBank/DDBJ whole genome shotgun (WGS) entry which is preliminary data.</text>
</comment>
<dbReference type="InterPro" id="IPR004875">
    <property type="entry name" value="DDE_SF_endonuclease_dom"/>
</dbReference>
<gene>
    <name evidence="5" type="ORF">NQ314_003983</name>
</gene>
<dbReference type="PROSITE" id="PS51253">
    <property type="entry name" value="HTH_CENPB"/>
    <property type="match status" value="1"/>
</dbReference>
<feature type="domain" description="HTH CENPB-type" evidence="4">
    <location>
        <begin position="53"/>
        <end position="128"/>
    </location>
</feature>
<reference evidence="5" key="1">
    <citation type="journal article" date="2023" name="Insect Mol. Biol.">
        <title>Genome sequencing provides insights into the evolution of gene families encoding plant cell wall-degrading enzymes in longhorned beetles.</title>
        <authorList>
            <person name="Shin N.R."/>
            <person name="Okamura Y."/>
            <person name="Kirsch R."/>
            <person name="Pauchet Y."/>
        </authorList>
    </citation>
    <scope>NUCLEOTIDE SEQUENCE</scope>
    <source>
        <strain evidence="5">RBIC_L_NR</strain>
    </source>
</reference>
<dbReference type="InterPro" id="IPR009057">
    <property type="entry name" value="Homeodomain-like_sf"/>
</dbReference>
<proteinExistence type="predicted"/>
<dbReference type="Proteomes" id="UP001162156">
    <property type="component" value="Unassembled WGS sequence"/>
</dbReference>
<dbReference type="GO" id="GO:0005634">
    <property type="term" value="C:nucleus"/>
    <property type="evidence" value="ECO:0007669"/>
    <property type="project" value="UniProtKB-SubCell"/>
</dbReference>
<dbReference type="EMBL" id="JANEYF010001196">
    <property type="protein sequence ID" value="KAJ8965648.1"/>
    <property type="molecule type" value="Genomic_DNA"/>
</dbReference>
<evidence type="ECO:0000259" key="4">
    <source>
        <dbReference type="PROSITE" id="PS51253"/>
    </source>
</evidence>
<comment type="subcellular location">
    <subcellularLocation>
        <location evidence="1">Nucleus</location>
    </subcellularLocation>
</comment>
<dbReference type="Pfam" id="PF05225">
    <property type="entry name" value="HTH_psq"/>
    <property type="match status" value="1"/>
</dbReference>
<dbReference type="Gene3D" id="3.30.420.10">
    <property type="entry name" value="Ribonuclease H-like superfamily/Ribonuclease H"/>
    <property type="match status" value="1"/>
</dbReference>
<dbReference type="Pfam" id="PF03184">
    <property type="entry name" value="DDE_1"/>
    <property type="match status" value="1"/>
</dbReference>
<evidence type="ECO:0000256" key="1">
    <source>
        <dbReference type="ARBA" id="ARBA00004123"/>
    </source>
</evidence>
<dbReference type="SUPFAM" id="SSF46689">
    <property type="entry name" value="Homeodomain-like"/>
    <property type="match status" value="1"/>
</dbReference>
<dbReference type="PANTHER" id="PTHR19303:SF74">
    <property type="entry name" value="POGO TRANSPOSABLE ELEMENT WITH KRAB DOMAIN"/>
    <property type="match status" value="1"/>
</dbReference>
<name>A0AAV8ZKJ6_9CUCU</name>
<evidence type="ECO:0000256" key="2">
    <source>
        <dbReference type="ARBA" id="ARBA00023125"/>
    </source>
</evidence>
<sequence length="358" mass="41297">MIKKKILSDSKDAMQQALVAVKSGIPVATASRTYDVPRMTLYYKITGKYPEDRKMGPSTYLTLTEESGLVTWLLHMSKCSFPITKEQLLDSVQMIVKKLERKTPFADGRPGRHWYEAFLKRHHEVSQRMSQNLTSNRANVSEENIRLWFKKVETYLKDNKYFDIVSDPSRVFNTDETAFFLNPKGGKVLATRGEKAVYSRSGDEKECLTTLITGNAARDLTPPMIVFSYERIPSYISNSVPREWGIGKSEHGWMTGETFYMFITNIFHPWLKKIQIKLPVILFVDGHSSHLTLPLSEFCNKNDIILVALYPNATHILQPMDMAVFHALKSCWKKEVIKWRLLKGQEKLKKEHFAPLLR</sequence>
<dbReference type="InterPro" id="IPR007889">
    <property type="entry name" value="HTH_Psq"/>
</dbReference>
<dbReference type="GO" id="GO:0003677">
    <property type="term" value="F:DNA binding"/>
    <property type="evidence" value="ECO:0007669"/>
    <property type="project" value="UniProtKB-KW"/>
</dbReference>
<keyword evidence="3" id="KW-0539">Nucleus</keyword>
<organism evidence="5 6">
    <name type="scientific">Rhamnusium bicolor</name>
    <dbReference type="NCBI Taxonomy" id="1586634"/>
    <lineage>
        <taxon>Eukaryota</taxon>
        <taxon>Metazoa</taxon>
        <taxon>Ecdysozoa</taxon>
        <taxon>Arthropoda</taxon>
        <taxon>Hexapoda</taxon>
        <taxon>Insecta</taxon>
        <taxon>Pterygota</taxon>
        <taxon>Neoptera</taxon>
        <taxon>Endopterygota</taxon>
        <taxon>Coleoptera</taxon>
        <taxon>Polyphaga</taxon>
        <taxon>Cucujiformia</taxon>
        <taxon>Chrysomeloidea</taxon>
        <taxon>Cerambycidae</taxon>
        <taxon>Lepturinae</taxon>
        <taxon>Rhagiini</taxon>
        <taxon>Rhamnusium</taxon>
    </lineage>
</organism>
<dbReference type="Gene3D" id="1.10.10.60">
    <property type="entry name" value="Homeodomain-like"/>
    <property type="match status" value="1"/>
</dbReference>
<dbReference type="PANTHER" id="PTHR19303">
    <property type="entry name" value="TRANSPOSON"/>
    <property type="match status" value="1"/>
</dbReference>
<keyword evidence="2" id="KW-0238">DNA-binding</keyword>
<protein>
    <recommendedName>
        <fullName evidence="4">HTH CENPB-type domain-containing protein</fullName>
    </recommendedName>
</protein>